<evidence type="ECO:0000256" key="12">
    <source>
        <dbReference type="ARBA" id="ARBA00023012"/>
    </source>
</evidence>
<dbReference type="InterPro" id="IPR003661">
    <property type="entry name" value="HisK_dim/P_dom"/>
</dbReference>
<feature type="transmembrane region" description="Helical" evidence="15">
    <location>
        <begin position="285"/>
        <end position="308"/>
    </location>
</feature>
<evidence type="ECO:0000256" key="11">
    <source>
        <dbReference type="ARBA" id="ARBA00022989"/>
    </source>
</evidence>
<feature type="transmembrane region" description="Helical" evidence="15">
    <location>
        <begin position="247"/>
        <end position="273"/>
    </location>
</feature>
<keyword evidence="14" id="KW-0175">Coiled coil</keyword>
<feature type="transmembrane region" description="Helical" evidence="15">
    <location>
        <begin position="176"/>
        <end position="198"/>
    </location>
</feature>
<keyword evidence="11 15" id="KW-1133">Transmembrane helix</keyword>
<keyword evidence="8" id="KW-0547">Nucleotide-binding</keyword>
<dbReference type="Proteomes" id="UP000092971">
    <property type="component" value="Chromosome"/>
</dbReference>
<keyword evidence="4" id="KW-1003">Cell membrane</keyword>
<organism evidence="17 18">
    <name type="scientific">Thermoclostridium stercorarium subsp. thermolacticum DSM 2910</name>
    <dbReference type="NCBI Taxonomy" id="1121336"/>
    <lineage>
        <taxon>Bacteria</taxon>
        <taxon>Bacillati</taxon>
        <taxon>Bacillota</taxon>
        <taxon>Clostridia</taxon>
        <taxon>Eubacteriales</taxon>
        <taxon>Oscillospiraceae</taxon>
        <taxon>Thermoclostridium</taxon>
    </lineage>
</organism>
<evidence type="ECO:0000256" key="6">
    <source>
        <dbReference type="ARBA" id="ARBA00022679"/>
    </source>
</evidence>
<keyword evidence="6" id="KW-0808">Transferase</keyword>
<comment type="subcellular location">
    <subcellularLocation>
        <location evidence="2">Cell membrane</location>
        <topology evidence="2">Multi-pass membrane protein</topology>
    </subcellularLocation>
</comment>
<evidence type="ECO:0000256" key="9">
    <source>
        <dbReference type="ARBA" id="ARBA00022777"/>
    </source>
</evidence>
<evidence type="ECO:0000256" key="7">
    <source>
        <dbReference type="ARBA" id="ARBA00022692"/>
    </source>
</evidence>
<evidence type="ECO:0000313" key="17">
    <source>
        <dbReference type="EMBL" id="ANW98372.1"/>
    </source>
</evidence>
<dbReference type="InterPro" id="IPR003594">
    <property type="entry name" value="HATPase_dom"/>
</dbReference>
<keyword evidence="13 15" id="KW-0472">Membrane</keyword>
<keyword evidence="5" id="KW-0597">Phosphoprotein</keyword>
<dbReference type="PANTHER" id="PTHR45528:SF1">
    <property type="entry name" value="SENSOR HISTIDINE KINASE CPXA"/>
    <property type="match status" value="1"/>
</dbReference>
<dbReference type="Pfam" id="PF00512">
    <property type="entry name" value="HisKA"/>
    <property type="match status" value="1"/>
</dbReference>
<evidence type="ECO:0000256" key="2">
    <source>
        <dbReference type="ARBA" id="ARBA00004651"/>
    </source>
</evidence>
<dbReference type="Pfam" id="PF02518">
    <property type="entry name" value="HATPase_c"/>
    <property type="match status" value="1"/>
</dbReference>
<dbReference type="Gene3D" id="3.30.565.10">
    <property type="entry name" value="Histidine kinase-like ATPase, C-terminal domain"/>
    <property type="match status" value="1"/>
</dbReference>
<accession>A0A1B1YC83</accession>
<sequence>MMNKLTYSLAGKVVAIFLFVMQVMVFIGGVIGVIVLYQYGFYETNVESIKEEIFENITREYASSVYYRYFIPNKDNPERLNNHIKDIPVRSTNFFFILKNSDGDILLSNYSGQEYQYAWMFNFSNIRYISDVSGNSDVDEIYENYAMECFVKNPLDSDDLYYTVDRLVNFAYKIRYALIPVILLSLVLSIILFIFLMCSAGRRKGKDGVVPNGIDKIPFDLLLTTVLIVVVAEAALFFNYVSYLDTIGFIIFFVLFAIVDVLLFLLVCMSFATRYKMGKWWKNTLIYRVISIIIRFFKMFLNFMKYFFQNLPVAVKTLFVLSGIVFLEFIGLYIGIYNTDFLIMFWILEKIILIPLIILVSINLQKLKKGGQKIAAGDLNYQIDTKYMFWDFKQHGENLNRIGEGMAKAVEERLKSERFKTELITNVSHDIKTPLTSIINYVDLIKKEKIENEKLKEYIDVLDRQSMRLKKLSEDLIEASKASTGNLPVNLSMTEIGVLFTQAVGEYEERIKNAGLELVLNKPEEEIYILADGRHLWRVFDNLLSNICKYSMSGTRVYISLEKINGQAVITFRNISKYPLNISSDELLERFVQGDRSRNTEGSGLGLSIAKSLTELQKGKLELYIDGDLFKVILKFDTVS</sequence>
<evidence type="ECO:0000256" key="5">
    <source>
        <dbReference type="ARBA" id="ARBA00022553"/>
    </source>
</evidence>
<dbReference type="PROSITE" id="PS50109">
    <property type="entry name" value="HIS_KIN"/>
    <property type="match status" value="1"/>
</dbReference>
<dbReference type="RefSeq" id="WP_015358661.1">
    <property type="nucleotide sequence ID" value="NZ_CP014672.1"/>
</dbReference>
<evidence type="ECO:0000256" key="10">
    <source>
        <dbReference type="ARBA" id="ARBA00022840"/>
    </source>
</evidence>
<dbReference type="PANTHER" id="PTHR45528">
    <property type="entry name" value="SENSOR HISTIDINE KINASE CPXA"/>
    <property type="match status" value="1"/>
</dbReference>
<evidence type="ECO:0000313" key="18">
    <source>
        <dbReference type="Proteomes" id="UP000092971"/>
    </source>
</evidence>
<evidence type="ECO:0000256" key="14">
    <source>
        <dbReference type="SAM" id="Coils"/>
    </source>
</evidence>
<keyword evidence="10" id="KW-0067">ATP-binding</keyword>
<reference evidence="17 18" key="1">
    <citation type="submission" date="2016-02" db="EMBL/GenBank/DDBJ databases">
        <title>Comparison of Clostridium stercorarium subspecies using comparative genomics and transcriptomics.</title>
        <authorList>
            <person name="Schellenberg J."/>
            <person name="Thallinger G."/>
            <person name="Levin D.B."/>
            <person name="Zhang X."/>
            <person name="Alvare G."/>
            <person name="Fristensky B."/>
            <person name="Sparling R."/>
        </authorList>
    </citation>
    <scope>NUCLEOTIDE SEQUENCE [LARGE SCALE GENOMIC DNA]</scope>
    <source>
        <strain evidence="17 18">DSM 2910</strain>
    </source>
</reference>
<dbReference type="OrthoDB" id="9792991at2"/>
<dbReference type="InterPro" id="IPR036890">
    <property type="entry name" value="HATPase_C_sf"/>
</dbReference>
<keyword evidence="7 15" id="KW-0812">Transmembrane</keyword>
<dbReference type="InterPro" id="IPR005467">
    <property type="entry name" value="His_kinase_dom"/>
</dbReference>
<dbReference type="InterPro" id="IPR036097">
    <property type="entry name" value="HisK_dim/P_sf"/>
</dbReference>
<evidence type="ECO:0000256" key="1">
    <source>
        <dbReference type="ARBA" id="ARBA00000085"/>
    </source>
</evidence>
<evidence type="ECO:0000256" key="8">
    <source>
        <dbReference type="ARBA" id="ARBA00022741"/>
    </source>
</evidence>
<evidence type="ECO:0000256" key="15">
    <source>
        <dbReference type="SAM" id="Phobius"/>
    </source>
</evidence>
<dbReference type="AlphaFoldDB" id="A0A1B1YC83"/>
<evidence type="ECO:0000259" key="16">
    <source>
        <dbReference type="PROSITE" id="PS50109"/>
    </source>
</evidence>
<keyword evidence="9 17" id="KW-0418">Kinase</keyword>
<feature type="transmembrane region" description="Helical" evidence="15">
    <location>
        <begin position="341"/>
        <end position="364"/>
    </location>
</feature>
<dbReference type="Gene3D" id="1.10.287.130">
    <property type="match status" value="1"/>
</dbReference>
<feature type="transmembrane region" description="Helical" evidence="15">
    <location>
        <begin position="219"/>
        <end position="241"/>
    </location>
</feature>
<feature type="transmembrane region" description="Helical" evidence="15">
    <location>
        <begin position="12"/>
        <end position="37"/>
    </location>
</feature>
<keyword evidence="12" id="KW-0902">Two-component regulatory system</keyword>
<protein>
    <recommendedName>
        <fullName evidence="3">histidine kinase</fullName>
        <ecNumber evidence="3">2.7.13.3</ecNumber>
    </recommendedName>
</protein>
<dbReference type="EMBL" id="CP014672">
    <property type="protein sequence ID" value="ANW98372.1"/>
    <property type="molecule type" value="Genomic_DNA"/>
</dbReference>
<dbReference type="GO" id="GO:0005524">
    <property type="term" value="F:ATP binding"/>
    <property type="evidence" value="ECO:0007669"/>
    <property type="project" value="UniProtKB-KW"/>
</dbReference>
<evidence type="ECO:0000256" key="4">
    <source>
        <dbReference type="ARBA" id="ARBA00022475"/>
    </source>
</evidence>
<name>A0A1B1YC83_THEST</name>
<dbReference type="GO" id="GO:0005886">
    <property type="term" value="C:plasma membrane"/>
    <property type="evidence" value="ECO:0007669"/>
    <property type="project" value="UniProtKB-SubCell"/>
</dbReference>
<feature type="transmembrane region" description="Helical" evidence="15">
    <location>
        <begin position="314"/>
        <end position="334"/>
    </location>
</feature>
<comment type="catalytic activity">
    <reaction evidence="1">
        <text>ATP + protein L-histidine = ADP + protein N-phospho-L-histidine.</text>
        <dbReference type="EC" id="2.7.13.3"/>
    </reaction>
</comment>
<dbReference type="SMART" id="SM00387">
    <property type="entry name" value="HATPase_c"/>
    <property type="match status" value="1"/>
</dbReference>
<feature type="domain" description="Histidine kinase" evidence="16">
    <location>
        <begin position="426"/>
        <end position="623"/>
    </location>
</feature>
<dbReference type="EC" id="2.7.13.3" evidence="3"/>
<dbReference type="SUPFAM" id="SSF55874">
    <property type="entry name" value="ATPase domain of HSP90 chaperone/DNA topoisomerase II/histidine kinase"/>
    <property type="match status" value="1"/>
</dbReference>
<dbReference type="SUPFAM" id="SSF47384">
    <property type="entry name" value="Homodimeric domain of signal transducing histidine kinase"/>
    <property type="match status" value="1"/>
</dbReference>
<dbReference type="InterPro" id="IPR050398">
    <property type="entry name" value="HssS/ArlS-like"/>
</dbReference>
<feature type="coiled-coil region" evidence="14">
    <location>
        <begin position="445"/>
        <end position="482"/>
    </location>
</feature>
<dbReference type="SMART" id="SM00388">
    <property type="entry name" value="HisKA"/>
    <property type="match status" value="1"/>
</dbReference>
<gene>
    <name evidence="17" type="ORF">CSTERTH_04610</name>
</gene>
<proteinExistence type="predicted"/>
<evidence type="ECO:0000256" key="13">
    <source>
        <dbReference type="ARBA" id="ARBA00023136"/>
    </source>
</evidence>
<dbReference type="GO" id="GO:0000155">
    <property type="term" value="F:phosphorelay sensor kinase activity"/>
    <property type="evidence" value="ECO:0007669"/>
    <property type="project" value="InterPro"/>
</dbReference>
<dbReference type="CDD" id="cd00082">
    <property type="entry name" value="HisKA"/>
    <property type="match status" value="1"/>
</dbReference>
<evidence type="ECO:0000256" key="3">
    <source>
        <dbReference type="ARBA" id="ARBA00012438"/>
    </source>
</evidence>